<dbReference type="PANTHER" id="PTHR46337:SF1">
    <property type="entry name" value="RCC1-LIKE G EXCHANGING FACTOR-LIKE PROTEIN"/>
    <property type="match status" value="1"/>
</dbReference>
<dbReference type="EMBL" id="PJQL01003124">
    <property type="protein sequence ID" value="RCH82157.1"/>
    <property type="molecule type" value="Genomic_DNA"/>
</dbReference>
<protein>
    <recommendedName>
        <fullName evidence="4">Regulator of chromosome condensation</fullName>
    </recommendedName>
</protein>
<sequence>MDVAAGGPFSIVLTEDGHVYSCGYGALGLGPEMIESLELKEIKGLEKVAKVYASTDYAAALTEDGELYTWGLNGPSGRLGLGHHEHAFVPNRVNVDRKVLDVSLGVNHAMILCEDV</sequence>
<dbReference type="InterPro" id="IPR009091">
    <property type="entry name" value="RCC1/BLIP-II"/>
</dbReference>
<dbReference type="Pfam" id="PF13540">
    <property type="entry name" value="RCC1_2"/>
    <property type="match status" value="1"/>
</dbReference>
<dbReference type="GO" id="GO:0005743">
    <property type="term" value="C:mitochondrial inner membrane"/>
    <property type="evidence" value="ECO:0007669"/>
    <property type="project" value="TreeGrafter"/>
</dbReference>
<dbReference type="GO" id="GO:0070131">
    <property type="term" value="P:positive regulation of mitochondrial translation"/>
    <property type="evidence" value="ECO:0007669"/>
    <property type="project" value="TreeGrafter"/>
</dbReference>
<feature type="repeat" description="RCC1" evidence="1">
    <location>
        <begin position="65"/>
        <end position="115"/>
    </location>
</feature>
<evidence type="ECO:0008006" key="4">
    <source>
        <dbReference type="Google" id="ProtNLM"/>
    </source>
</evidence>
<keyword evidence="3" id="KW-1185">Reference proteome</keyword>
<evidence type="ECO:0000313" key="3">
    <source>
        <dbReference type="Proteomes" id="UP000252139"/>
    </source>
</evidence>
<dbReference type="Gene3D" id="2.130.10.30">
    <property type="entry name" value="Regulator of chromosome condensation 1/beta-lactamase-inhibitor protein II"/>
    <property type="match status" value="1"/>
</dbReference>
<dbReference type="OrthoDB" id="5370059at2759"/>
<accession>A0A367IWV4</accession>
<dbReference type="PANTHER" id="PTHR46337">
    <property type="entry name" value="RCC1-LIKE G EXCHANGING FACTOR-LIKE PROTEIN"/>
    <property type="match status" value="1"/>
</dbReference>
<dbReference type="SUPFAM" id="SSF50985">
    <property type="entry name" value="RCC1/BLIP-II"/>
    <property type="match status" value="1"/>
</dbReference>
<dbReference type="AlphaFoldDB" id="A0A367IWV4"/>
<dbReference type="GO" id="GO:0005085">
    <property type="term" value="F:guanyl-nucleotide exchange factor activity"/>
    <property type="evidence" value="ECO:0007669"/>
    <property type="project" value="TreeGrafter"/>
</dbReference>
<dbReference type="STRING" id="86630.A0A367IWV4"/>
<dbReference type="GO" id="GO:0019843">
    <property type="term" value="F:rRNA binding"/>
    <property type="evidence" value="ECO:0007669"/>
    <property type="project" value="TreeGrafter"/>
</dbReference>
<dbReference type="PROSITE" id="PS50012">
    <property type="entry name" value="RCC1_3"/>
    <property type="match status" value="1"/>
</dbReference>
<comment type="caution">
    <text evidence="2">The sequence shown here is derived from an EMBL/GenBank/DDBJ whole genome shotgun (WGS) entry which is preliminary data.</text>
</comment>
<evidence type="ECO:0000256" key="1">
    <source>
        <dbReference type="PROSITE-ProRule" id="PRU00235"/>
    </source>
</evidence>
<reference evidence="2 3" key="1">
    <citation type="journal article" date="2018" name="G3 (Bethesda)">
        <title>Phylogenetic and Phylogenomic Definition of Rhizopus Species.</title>
        <authorList>
            <person name="Gryganskyi A.P."/>
            <person name="Golan J."/>
            <person name="Dolatabadi S."/>
            <person name="Mondo S."/>
            <person name="Robb S."/>
            <person name="Idnurm A."/>
            <person name="Muszewska A."/>
            <person name="Steczkiewicz K."/>
            <person name="Masonjones S."/>
            <person name="Liao H.L."/>
            <person name="Gajdeczka M.T."/>
            <person name="Anike F."/>
            <person name="Vuek A."/>
            <person name="Anishchenko I.M."/>
            <person name="Voigt K."/>
            <person name="de Hoog G.S."/>
            <person name="Smith M.E."/>
            <person name="Heitman J."/>
            <person name="Vilgalys R."/>
            <person name="Stajich J.E."/>
        </authorList>
    </citation>
    <scope>NUCLEOTIDE SEQUENCE [LARGE SCALE GENOMIC DNA]</scope>
    <source>
        <strain evidence="2 3">CBS 357.93</strain>
    </source>
</reference>
<organism evidence="2 3">
    <name type="scientific">Rhizopus azygosporus</name>
    <name type="common">Rhizopus microsporus var. azygosporus</name>
    <dbReference type="NCBI Taxonomy" id="86630"/>
    <lineage>
        <taxon>Eukaryota</taxon>
        <taxon>Fungi</taxon>
        <taxon>Fungi incertae sedis</taxon>
        <taxon>Mucoromycota</taxon>
        <taxon>Mucoromycotina</taxon>
        <taxon>Mucoromycetes</taxon>
        <taxon>Mucorales</taxon>
        <taxon>Mucorineae</taxon>
        <taxon>Rhizopodaceae</taxon>
        <taxon>Rhizopus</taxon>
    </lineage>
</organism>
<dbReference type="Pfam" id="PF00415">
    <property type="entry name" value="RCC1"/>
    <property type="match status" value="1"/>
</dbReference>
<proteinExistence type="predicted"/>
<dbReference type="InterPro" id="IPR000408">
    <property type="entry name" value="Reg_chr_condens"/>
</dbReference>
<dbReference type="InterPro" id="IPR053035">
    <property type="entry name" value="Mitochondrial_GEF_domain"/>
</dbReference>
<evidence type="ECO:0000313" key="2">
    <source>
        <dbReference type="EMBL" id="RCH82157.1"/>
    </source>
</evidence>
<name>A0A367IWV4_RHIAZ</name>
<dbReference type="Proteomes" id="UP000252139">
    <property type="component" value="Unassembled WGS sequence"/>
</dbReference>
<gene>
    <name evidence="2" type="ORF">CU097_001593</name>
</gene>